<dbReference type="AlphaFoldDB" id="A0A1N7U554"/>
<proteinExistence type="predicted"/>
<feature type="region of interest" description="Disordered" evidence="1">
    <location>
        <begin position="1"/>
        <end position="23"/>
    </location>
</feature>
<gene>
    <name evidence="2" type="ORF">PS417_26640</name>
</gene>
<evidence type="ECO:0000256" key="1">
    <source>
        <dbReference type="SAM" id="MobiDB-lite"/>
    </source>
</evidence>
<organism evidence="2 3">
    <name type="scientific">Pseudomonas simiae</name>
    <dbReference type="NCBI Taxonomy" id="321846"/>
    <lineage>
        <taxon>Bacteria</taxon>
        <taxon>Pseudomonadati</taxon>
        <taxon>Pseudomonadota</taxon>
        <taxon>Gammaproteobacteria</taxon>
        <taxon>Pseudomonadales</taxon>
        <taxon>Pseudomonadaceae</taxon>
        <taxon>Pseudomonas</taxon>
    </lineage>
</organism>
<accession>A0A1N7U554</accession>
<dbReference type="EMBL" id="CP007637">
    <property type="protein sequence ID" value="AIB39095.1"/>
    <property type="molecule type" value="Genomic_DNA"/>
</dbReference>
<name>A0A1N7U554_9PSED</name>
<reference evidence="2 3" key="1">
    <citation type="submission" date="2014-05" db="EMBL/GenBank/DDBJ databases">
        <title>Pseudomonas simiae WCS417.</title>
        <authorList>
            <person name="Berendsen R.L."/>
        </authorList>
    </citation>
    <scope>NUCLEOTIDE SEQUENCE [LARGE SCALE GENOMIC DNA]</scope>
    <source>
        <strain evidence="2 3">WCS417</strain>
    </source>
</reference>
<evidence type="ECO:0000313" key="3">
    <source>
        <dbReference type="Proteomes" id="UP000027308"/>
    </source>
</evidence>
<evidence type="ECO:0000313" key="2">
    <source>
        <dbReference type="EMBL" id="AIB39095.1"/>
    </source>
</evidence>
<protein>
    <submittedName>
        <fullName evidence="2">Uncharacterized protein</fullName>
    </submittedName>
</protein>
<dbReference type="Proteomes" id="UP000027308">
    <property type="component" value="Chromosome"/>
</dbReference>
<sequence length="72" mass="8148">MQNSRKRLTGESQAPGHFGDGDVQGRDYIFKQDFTWVSRVAGLIHVTVRGEVYEYRSYPLEGLGAVTIDMKL</sequence>